<keyword evidence="2" id="KW-0805">Transcription regulation</keyword>
<keyword evidence="3" id="KW-0238">DNA-binding</keyword>
<dbReference type="PRINTS" id="PR00038">
    <property type="entry name" value="HTHLUXR"/>
</dbReference>
<name>A0ABX8U407_9ACTN</name>
<dbReference type="InterPro" id="IPR000792">
    <property type="entry name" value="Tscrpt_reg_LuxR_C"/>
</dbReference>
<feature type="compositionally biased region" description="Pro residues" evidence="6">
    <location>
        <begin position="231"/>
        <end position="241"/>
    </location>
</feature>
<dbReference type="PANTHER" id="PTHR43214:SF24">
    <property type="entry name" value="TRANSCRIPTIONAL REGULATORY PROTEIN NARL-RELATED"/>
    <property type="match status" value="1"/>
</dbReference>
<dbReference type="PROSITE" id="PS50110">
    <property type="entry name" value="RESPONSE_REGULATORY"/>
    <property type="match status" value="1"/>
</dbReference>
<evidence type="ECO:0000256" key="4">
    <source>
        <dbReference type="ARBA" id="ARBA00023163"/>
    </source>
</evidence>
<feature type="domain" description="HTH luxR-type" evidence="7">
    <location>
        <begin position="142"/>
        <end position="210"/>
    </location>
</feature>
<reference evidence="9 10" key="1">
    <citation type="journal article" date="2021" name="ACS Chem. Biol.">
        <title>Genomic-Led Discovery of a Novel Glycopeptide Antibiotic by Nonomuraea coxensis DSM 45129.</title>
        <authorList>
            <person name="Yushchuk O."/>
            <person name="Vior N.M."/>
            <person name="Andreo-Vidal A."/>
            <person name="Berini F."/>
            <person name="Ruckert C."/>
            <person name="Busche T."/>
            <person name="Binda E."/>
            <person name="Kalinowski J."/>
            <person name="Truman A.W."/>
            <person name="Marinelli F."/>
        </authorList>
    </citation>
    <scope>NUCLEOTIDE SEQUENCE [LARGE SCALE GENOMIC DNA]</scope>
    <source>
        <strain evidence="9 10">DSM 45129</strain>
    </source>
</reference>
<dbReference type="InterPro" id="IPR011006">
    <property type="entry name" value="CheY-like_superfamily"/>
</dbReference>
<sequence>MIRVLVADDQALVRAGVRMLLEAAGDMEVVGEAEDGAEAVRLAERHLPDVVLMDLRMPRVDGLEAIKRVLAARPGTRIVVLTTFAEDANVHAALRAGAVGFLVKDDEPERMVDAVRRAAAGEQLLAPSVLRRVVDRFLAAEEQAAAPVPAGLTERELEVLALVGTGLSNAEIAEELHVGVTTVKTHIAAAMDKLGLRNRIQAAVVAHRAGLVDASFRPVTGTRSRTDPPRKGSPPWPEPRS</sequence>
<accession>A0ABX8U407</accession>
<dbReference type="InterPro" id="IPR016032">
    <property type="entry name" value="Sig_transdc_resp-reg_C-effctor"/>
</dbReference>
<dbReference type="Gene3D" id="3.40.50.2300">
    <property type="match status" value="1"/>
</dbReference>
<dbReference type="PANTHER" id="PTHR43214">
    <property type="entry name" value="TWO-COMPONENT RESPONSE REGULATOR"/>
    <property type="match status" value="1"/>
</dbReference>
<evidence type="ECO:0000256" key="2">
    <source>
        <dbReference type="ARBA" id="ARBA00023015"/>
    </source>
</evidence>
<dbReference type="InterPro" id="IPR001789">
    <property type="entry name" value="Sig_transdc_resp-reg_receiver"/>
</dbReference>
<keyword evidence="4" id="KW-0804">Transcription</keyword>
<evidence type="ECO:0000313" key="10">
    <source>
        <dbReference type="Proteomes" id="UP000824681"/>
    </source>
</evidence>
<gene>
    <name evidence="9" type="primary">liaR12</name>
    <name evidence="9" type="ORF">Nocox_18870</name>
</gene>
<evidence type="ECO:0000256" key="5">
    <source>
        <dbReference type="PROSITE-ProRule" id="PRU00169"/>
    </source>
</evidence>
<protein>
    <submittedName>
        <fullName evidence="9">Transcriptional regulatory protein LiaR</fullName>
    </submittedName>
</protein>
<keyword evidence="1 5" id="KW-0597">Phosphoprotein</keyword>
<organism evidence="9 10">
    <name type="scientific">Nonomuraea coxensis DSM 45129</name>
    <dbReference type="NCBI Taxonomy" id="1122611"/>
    <lineage>
        <taxon>Bacteria</taxon>
        <taxon>Bacillati</taxon>
        <taxon>Actinomycetota</taxon>
        <taxon>Actinomycetes</taxon>
        <taxon>Streptosporangiales</taxon>
        <taxon>Streptosporangiaceae</taxon>
        <taxon>Nonomuraea</taxon>
    </lineage>
</organism>
<feature type="region of interest" description="Disordered" evidence="6">
    <location>
        <begin position="216"/>
        <end position="241"/>
    </location>
</feature>
<evidence type="ECO:0000256" key="1">
    <source>
        <dbReference type="ARBA" id="ARBA00022553"/>
    </source>
</evidence>
<feature type="modified residue" description="4-aspartylphosphate" evidence="5">
    <location>
        <position position="54"/>
    </location>
</feature>
<evidence type="ECO:0000259" key="7">
    <source>
        <dbReference type="PROSITE" id="PS50043"/>
    </source>
</evidence>
<dbReference type="Pfam" id="PF00072">
    <property type="entry name" value="Response_reg"/>
    <property type="match status" value="1"/>
</dbReference>
<dbReference type="EMBL" id="CP068985">
    <property type="protein sequence ID" value="QYC41383.1"/>
    <property type="molecule type" value="Genomic_DNA"/>
</dbReference>
<dbReference type="SUPFAM" id="SSF52172">
    <property type="entry name" value="CheY-like"/>
    <property type="match status" value="1"/>
</dbReference>
<evidence type="ECO:0000256" key="6">
    <source>
        <dbReference type="SAM" id="MobiDB-lite"/>
    </source>
</evidence>
<dbReference type="RefSeq" id="WP_020539838.1">
    <property type="nucleotide sequence ID" value="NZ_CP068985.1"/>
</dbReference>
<proteinExistence type="predicted"/>
<dbReference type="CDD" id="cd17535">
    <property type="entry name" value="REC_NarL-like"/>
    <property type="match status" value="1"/>
</dbReference>
<feature type="domain" description="Response regulatory" evidence="8">
    <location>
        <begin position="3"/>
        <end position="119"/>
    </location>
</feature>
<dbReference type="Proteomes" id="UP000824681">
    <property type="component" value="Chromosome"/>
</dbReference>
<dbReference type="Pfam" id="PF00196">
    <property type="entry name" value="GerE"/>
    <property type="match status" value="1"/>
</dbReference>
<dbReference type="PROSITE" id="PS50043">
    <property type="entry name" value="HTH_LUXR_2"/>
    <property type="match status" value="1"/>
</dbReference>
<dbReference type="InterPro" id="IPR058245">
    <property type="entry name" value="NreC/VraR/RcsB-like_REC"/>
</dbReference>
<keyword evidence="10" id="KW-1185">Reference proteome</keyword>
<dbReference type="PROSITE" id="PS00622">
    <property type="entry name" value="HTH_LUXR_1"/>
    <property type="match status" value="1"/>
</dbReference>
<dbReference type="SUPFAM" id="SSF46894">
    <property type="entry name" value="C-terminal effector domain of the bipartite response regulators"/>
    <property type="match status" value="1"/>
</dbReference>
<evidence type="ECO:0000313" key="9">
    <source>
        <dbReference type="EMBL" id="QYC41383.1"/>
    </source>
</evidence>
<evidence type="ECO:0000259" key="8">
    <source>
        <dbReference type="PROSITE" id="PS50110"/>
    </source>
</evidence>
<dbReference type="SMART" id="SM00421">
    <property type="entry name" value="HTH_LUXR"/>
    <property type="match status" value="1"/>
</dbReference>
<dbReference type="SMART" id="SM00448">
    <property type="entry name" value="REC"/>
    <property type="match status" value="1"/>
</dbReference>
<dbReference type="CDD" id="cd06170">
    <property type="entry name" value="LuxR_C_like"/>
    <property type="match status" value="1"/>
</dbReference>
<evidence type="ECO:0000256" key="3">
    <source>
        <dbReference type="ARBA" id="ARBA00023125"/>
    </source>
</evidence>
<dbReference type="InterPro" id="IPR039420">
    <property type="entry name" value="WalR-like"/>
</dbReference>